<dbReference type="EMBL" id="CP003587">
    <property type="protein sequence ID" value="AGY59500.1"/>
    <property type="molecule type" value="Genomic_DNA"/>
</dbReference>
<gene>
    <name evidence="1" type="ORF">GKIL_3254</name>
</gene>
<dbReference type="OrthoDB" id="9803665at2"/>
<evidence type="ECO:0000313" key="2">
    <source>
        <dbReference type="Proteomes" id="UP000017396"/>
    </source>
</evidence>
<dbReference type="InterPro" id="IPR059210">
    <property type="entry name" value="MADS4-like"/>
</dbReference>
<reference evidence="1 2" key="1">
    <citation type="journal article" date="2013" name="PLoS ONE">
        <title>Cultivation and Complete Genome Sequencing of Gloeobacter kilaueensis sp. nov., from a Lava Cave in Kilauea Caldera, Hawai'i.</title>
        <authorList>
            <person name="Saw J.H."/>
            <person name="Schatz M."/>
            <person name="Brown M.V."/>
            <person name="Kunkel D.D."/>
            <person name="Foster J.S."/>
            <person name="Shick H."/>
            <person name="Christensen S."/>
            <person name="Hou S."/>
            <person name="Wan X."/>
            <person name="Donachie S.P."/>
        </authorList>
    </citation>
    <scope>NUCLEOTIDE SEQUENCE [LARGE SCALE GENOMIC DNA]</scope>
    <source>
        <strain evidence="2">JS</strain>
    </source>
</reference>
<evidence type="ECO:0008006" key="3">
    <source>
        <dbReference type="Google" id="ProtNLM"/>
    </source>
</evidence>
<dbReference type="eggNOG" id="ENOG5032RKF">
    <property type="taxonomic scope" value="Bacteria"/>
</dbReference>
<dbReference type="NCBIfam" id="NF047734">
    <property type="entry name" value="antiphage_MADS4"/>
    <property type="match status" value="1"/>
</dbReference>
<dbReference type="Proteomes" id="UP000017396">
    <property type="component" value="Chromosome"/>
</dbReference>
<protein>
    <recommendedName>
        <fullName evidence="3">DUF4276 domain-containing protein</fullName>
    </recommendedName>
</protein>
<keyword evidence="2" id="KW-1185">Reference proteome</keyword>
<accession>U5QPB2</accession>
<name>U5QPB2_GLOK1</name>
<evidence type="ECO:0000313" key="1">
    <source>
        <dbReference type="EMBL" id="AGY59500.1"/>
    </source>
</evidence>
<sequence length="204" mass="23740">MTKDLIVLVADGQQEITLKTLLTERRQSMGIQNITFDVFRHPRRDPGVFHEADKFLDLFMPPAYAHAIVLLDREWEGSPGDAQHQRQLIVQRMQLSGWPEDTFEVIVIDPELEAWIWSTSEEVATVLRLSWQEIKEIAHSKGYWPAGWAKPTRPKELFTEILRQQRRSSSDAIFQALARKVGLTRCQDPAFLLLCNRLRDWFSL</sequence>
<proteinExistence type="predicted"/>
<organism evidence="1 2">
    <name type="scientific">Gloeobacter kilaueensis (strain ATCC BAA-2537 / CCAP 1431/1 / ULC 316 / JS1)</name>
    <dbReference type="NCBI Taxonomy" id="1183438"/>
    <lineage>
        <taxon>Bacteria</taxon>
        <taxon>Bacillati</taxon>
        <taxon>Cyanobacteriota</taxon>
        <taxon>Cyanophyceae</taxon>
        <taxon>Gloeobacterales</taxon>
        <taxon>Gloeobacteraceae</taxon>
        <taxon>Gloeobacter</taxon>
    </lineage>
</organism>
<dbReference type="KEGG" id="glj:GKIL_3254"/>
<dbReference type="HOGENOM" id="CLU_1293073_0_0_3"/>
<dbReference type="STRING" id="1183438.GKIL_3254"/>
<dbReference type="RefSeq" id="WP_023174782.1">
    <property type="nucleotide sequence ID" value="NC_022600.1"/>
</dbReference>
<dbReference type="AlphaFoldDB" id="U5QPB2"/>